<name>A0A9Q4AAW7_9FIRM</name>
<accession>A0A9Q4AAW7</accession>
<proteinExistence type="predicted"/>
<dbReference type="AlphaFoldDB" id="A0A9Q4AAW7"/>
<dbReference type="RefSeq" id="WP_237962745.1">
    <property type="nucleotide sequence ID" value="NZ_JAKNID010000004.1"/>
</dbReference>
<protein>
    <submittedName>
        <fullName evidence="1">Uncharacterized protein</fullName>
    </submittedName>
</protein>
<dbReference type="EMBL" id="JAKNID010000004">
    <property type="protein sequence ID" value="MCG4564286.1"/>
    <property type="molecule type" value="Genomic_DNA"/>
</dbReference>
<evidence type="ECO:0000313" key="2">
    <source>
        <dbReference type="Proteomes" id="UP001108123"/>
    </source>
</evidence>
<comment type="caution">
    <text evidence="1">The sequence shown here is derived from an EMBL/GenBank/DDBJ whole genome shotgun (WGS) entry which is preliminary data.</text>
</comment>
<keyword evidence="2" id="KW-1185">Reference proteome</keyword>
<dbReference type="Proteomes" id="UP001108123">
    <property type="component" value="Unassembled WGS sequence"/>
</dbReference>
<evidence type="ECO:0000313" key="1">
    <source>
        <dbReference type="EMBL" id="MCG4564286.1"/>
    </source>
</evidence>
<sequence length="49" mass="5556">MGKKPNKNTKLKSNIVLRKCGAVSCINNIQGFCDFAKCELYERSLAQEY</sequence>
<organism evidence="1 2">
    <name type="scientific">Anaerosalibacter bizertensis</name>
    <dbReference type="NCBI Taxonomy" id="932217"/>
    <lineage>
        <taxon>Bacteria</taxon>
        <taxon>Bacillati</taxon>
        <taxon>Bacillota</taxon>
        <taxon>Tissierellia</taxon>
        <taxon>Tissierellales</taxon>
        <taxon>Sporanaerobacteraceae</taxon>
        <taxon>Anaerosalibacter</taxon>
    </lineage>
</organism>
<reference evidence="1" key="1">
    <citation type="submission" date="2022-01" db="EMBL/GenBank/DDBJ databases">
        <title>Collection of gut derived symbiotic bacterial strains cultured from healthy donors.</title>
        <authorList>
            <person name="Lin H."/>
            <person name="Kohout C."/>
            <person name="Waligurski E."/>
            <person name="Pamer E.G."/>
        </authorList>
    </citation>
    <scope>NUCLEOTIDE SEQUENCE</scope>
    <source>
        <strain evidence="1">MSK.14.39</strain>
    </source>
</reference>
<gene>
    <name evidence="1" type="ORF">L0P62_02385</name>
</gene>